<feature type="signal peptide" evidence="1">
    <location>
        <begin position="1"/>
        <end position="16"/>
    </location>
</feature>
<reference evidence="3 4" key="1">
    <citation type="submission" date="2017-12" db="EMBL/GenBank/DDBJ databases">
        <title>The draft genome sequence of Brumimicrobium saltpan LHR20.</title>
        <authorList>
            <person name="Do Z.-J."/>
            <person name="Luo H.-R."/>
        </authorList>
    </citation>
    <scope>NUCLEOTIDE SEQUENCE [LARGE SCALE GENOMIC DNA]</scope>
    <source>
        <strain evidence="3 4">LHR20</strain>
    </source>
</reference>
<dbReference type="SUPFAM" id="SSF49899">
    <property type="entry name" value="Concanavalin A-like lectins/glucanases"/>
    <property type="match status" value="1"/>
</dbReference>
<comment type="caution">
    <text evidence="3">The sequence shown here is derived from an EMBL/GenBank/DDBJ whole genome shotgun (WGS) entry which is preliminary data.</text>
</comment>
<organism evidence="3 4">
    <name type="scientific">Brumimicrobium salinarum</name>
    <dbReference type="NCBI Taxonomy" id="2058658"/>
    <lineage>
        <taxon>Bacteria</taxon>
        <taxon>Pseudomonadati</taxon>
        <taxon>Bacteroidota</taxon>
        <taxon>Flavobacteriia</taxon>
        <taxon>Flavobacteriales</taxon>
        <taxon>Crocinitomicaceae</taxon>
        <taxon>Brumimicrobium</taxon>
    </lineage>
</organism>
<dbReference type="InterPro" id="IPR013320">
    <property type="entry name" value="ConA-like_dom_sf"/>
</dbReference>
<keyword evidence="4" id="KW-1185">Reference proteome</keyword>
<evidence type="ECO:0000259" key="2">
    <source>
        <dbReference type="PROSITE" id="PS51236"/>
    </source>
</evidence>
<proteinExistence type="predicted"/>
<dbReference type="Pfam" id="PF05735">
    <property type="entry name" value="TSP_C"/>
    <property type="match status" value="1"/>
</dbReference>
<dbReference type="GO" id="GO:0005576">
    <property type="term" value="C:extracellular region"/>
    <property type="evidence" value="ECO:0007669"/>
    <property type="project" value="InterPro"/>
</dbReference>
<dbReference type="RefSeq" id="WP_205677849.1">
    <property type="nucleotide sequence ID" value="NZ_PJNI01000042.1"/>
</dbReference>
<dbReference type="GO" id="GO:0005975">
    <property type="term" value="P:carbohydrate metabolic process"/>
    <property type="evidence" value="ECO:0007669"/>
    <property type="project" value="UniProtKB-ARBA"/>
</dbReference>
<feature type="chain" id="PRO_5014177920" description="TSP C-terminal domain-containing protein" evidence="1">
    <location>
        <begin position="17"/>
        <end position="118"/>
    </location>
</feature>
<feature type="domain" description="TSP C-terminal" evidence="2">
    <location>
        <begin position="21"/>
        <end position="118"/>
    </location>
</feature>
<dbReference type="GO" id="GO:0005509">
    <property type="term" value="F:calcium ion binding"/>
    <property type="evidence" value="ECO:0007669"/>
    <property type="project" value="InterPro"/>
</dbReference>
<evidence type="ECO:0000256" key="1">
    <source>
        <dbReference type="SAM" id="SignalP"/>
    </source>
</evidence>
<gene>
    <name evidence="3" type="ORF">CW751_15020</name>
</gene>
<dbReference type="GO" id="GO:0004553">
    <property type="term" value="F:hydrolase activity, hydrolyzing O-glycosyl compounds"/>
    <property type="evidence" value="ECO:0007669"/>
    <property type="project" value="UniProtKB-ARBA"/>
</dbReference>
<dbReference type="Gene3D" id="2.60.120.200">
    <property type="match status" value="1"/>
</dbReference>
<dbReference type="AlphaFoldDB" id="A0A2I0QYR5"/>
<name>A0A2I0QYR5_9FLAO</name>
<dbReference type="InterPro" id="IPR008859">
    <property type="entry name" value="Thrombospondin_C"/>
</dbReference>
<dbReference type="GO" id="GO:0007155">
    <property type="term" value="P:cell adhesion"/>
    <property type="evidence" value="ECO:0007669"/>
    <property type="project" value="InterPro"/>
</dbReference>
<evidence type="ECO:0000313" key="3">
    <source>
        <dbReference type="EMBL" id="PKR79458.1"/>
    </source>
</evidence>
<accession>A0A2I0QYR5</accession>
<evidence type="ECO:0000313" key="4">
    <source>
        <dbReference type="Proteomes" id="UP000236654"/>
    </source>
</evidence>
<dbReference type="Proteomes" id="UP000236654">
    <property type="component" value="Unassembled WGS sequence"/>
</dbReference>
<feature type="non-terminal residue" evidence="3">
    <location>
        <position position="118"/>
    </location>
</feature>
<keyword evidence="1" id="KW-0732">Signal</keyword>
<dbReference type="EMBL" id="PJNI01000042">
    <property type="protein sequence ID" value="PKR79458.1"/>
    <property type="molecule type" value="Genomic_DNA"/>
</dbReference>
<protein>
    <recommendedName>
        <fullName evidence="2">TSP C-terminal domain-containing protein</fullName>
    </recommendedName>
</protein>
<dbReference type="PROSITE" id="PS51236">
    <property type="entry name" value="TSP_CTER"/>
    <property type="match status" value="1"/>
</dbReference>
<sequence>MMKNYFLLFFAFLVYAQVFSQCGQALDLNTWTEEGGNANWNVNPGGTSVNQGINGAPAFFVNDFDFINVEFTGTFRVGNSGDNDFVGFAFGYQDPLGGGADHDYYLFSTVRNEGAAHG</sequence>